<accession>A0ABT1SEH8</accession>
<keyword evidence="2" id="KW-1185">Reference proteome</keyword>
<evidence type="ECO:0000313" key="1">
    <source>
        <dbReference type="EMBL" id="MCQ4924891.1"/>
    </source>
</evidence>
<reference evidence="1 2" key="1">
    <citation type="submission" date="2022-06" db="EMBL/GenBank/DDBJ databases">
        <title>Isolation of gut microbiota from human fecal samples.</title>
        <authorList>
            <person name="Pamer E.G."/>
            <person name="Barat B."/>
            <person name="Waligurski E."/>
            <person name="Medina S."/>
            <person name="Paddock L."/>
            <person name="Mostad J."/>
        </authorList>
    </citation>
    <scope>NUCLEOTIDE SEQUENCE [LARGE SCALE GENOMIC DNA]</scope>
    <source>
        <strain evidence="1 2">DFI.7.95</strain>
    </source>
</reference>
<evidence type="ECO:0000313" key="2">
    <source>
        <dbReference type="Proteomes" id="UP001524478"/>
    </source>
</evidence>
<proteinExistence type="predicted"/>
<protein>
    <submittedName>
        <fullName evidence="1">Uncharacterized protein</fullName>
    </submittedName>
</protein>
<sequence length="129" mass="15311">MRLYFMEKKRKGKINDILNYNIKDSEIYDIECIEKAKGLMTSIQKDYYMHNDVSIILQGKVIDIKNGNNNIEITIRGKRFDSIVFCEFNKDSNLINIDKEQFIKIKGYLKLNDKFIRDSFIKLKDCKLV</sequence>
<dbReference type="EMBL" id="JANGAC010000016">
    <property type="protein sequence ID" value="MCQ4924891.1"/>
    <property type="molecule type" value="Genomic_DNA"/>
</dbReference>
<gene>
    <name evidence="1" type="ORF">NE686_17450</name>
</gene>
<comment type="caution">
    <text evidence="1">The sequence shown here is derived from an EMBL/GenBank/DDBJ whole genome shotgun (WGS) entry which is preliminary data.</text>
</comment>
<organism evidence="1 2">
    <name type="scientific">Tissierella carlieri</name>
    <dbReference type="NCBI Taxonomy" id="689904"/>
    <lineage>
        <taxon>Bacteria</taxon>
        <taxon>Bacillati</taxon>
        <taxon>Bacillota</taxon>
        <taxon>Tissierellia</taxon>
        <taxon>Tissierellales</taxon>
        <taxon>Tissierellaceae</taxon>
        <taxon>Tissierella</taxon>
    </lineage>
</organism>
<name>A0ABT1SEH8_9FIRM</name>
<dbReference type="Proteomes" id="UP001524478">
    <property type="component" value="Unassembled WGS sequence"/>
</dbReference>